<dbReference type="Proteomes" id="UP000029981">
    <property type="component" value="Chromosome 4"/>
</dbReference>
<evidence type="ECO:0000313" key="3">
    <source>
        <dbReference type="Proteomes" id="UP000029981"/>
    </source>
</evidence>
<name>A0A0A0KYD2_CUCSA</name>
<dbReference type="PANTHER" id="PTHR12856">
    <property type="entry name" value="TRANSCRIPTION INITIATION FACTOR IIH-RELATED"/>
    <property type="match status" value="1"/>
</dbReference>
<evidence type="ECO:0000256" key="1">
    <source>
        <dbReference type="SAM" id="MobiDB-lite"/>
    </source>
</evidence>
<reference evidence="2 3" key="1">
    <citation type="journal article" date="2009" name="Nat. Genet.">
        <title>The genome of the cucumber, Cucumis sativus L.</title>
        <authorList>
            <person name="Huang S."/>
            <person name="Li R."/>
            <person name="Zhang Z."/>
            <person name="Li L."/>
            <person name="Gu X."/>
            <person name="Fan W."/>
            <person name="Lucas W.J."/>
            <person name="Wang X."/>
            <person name="Xie B."/>
            <person name="Ni P."/>
            <person name="Ren Y."/>
            <person name="Zhu H."/>
            <person name="Li J."/>
            <person name="Lin K."/>
            <person name="Jin W."/>
            <person name="Fei Z."/>
            <person name="Li G."/>
            <person name="Staub J."/>
            <person name="Kilian A."/>
            <person name="van der Vossen E.A."/>
            <person name="Wu Y."/>
            <person name="Guo J."/>
            <person name="He J."/>
            <person name="Jia Z."/>
            <person name="Ren Y."/>
            <person name="Tian G."/>
            <person name="Lu Y."/>
            <person name="Ruan J."/>
            <person name="Qian W."/>
            <person name="Wang M."/>
            <person name="Huang Q."/>
            <person name="Li B."/>
            <person name="Xuan Z."/>
            <person name="Cao J."/>
            <person name="Asan"/>
            <person name="Wu Z."/>
            <person name="Zhang J."/>
            <person name="Cai Q."/>
            <person name="Bai Y."/>
            <person name="Zhao B."/>
            <person name="Han Y."/>
            <person name="Li Y."/>
            <person name="Li X."/>
            <person name="Wang S."/>
            <person name="Shi Q."/>
            <person name="Liu S."/>
            <person name="Cho W.K."/>
            <person name="Kim J.Y."/>
            <person name="Xu Y."/>
            <person name="Heller-Uszynska K."/>
            <person name="Miao H."/>
            <person name="Cheng Z."/>
            <person name="Zhang S."/>
            <person name="Wu J."/>
            <person name="Yang Y."/>
            <person name="Kang H."/>
            <person name="Li M."/>
            <person name="Liang H."/>
            <person name="Ren X."/>
            <person name="Shi Z."/>
            <person name="Wen M."/>
            <person name="Jian M."/>
            <person name="Yang H."/>
            <person name="Zhang G."/>
            <person name="Yang Z."/>
            <person name="Chen R."/>
            <person name="Liu S."/>
            <person name="Li J."/>
            <person name="Ma L."/>
            <person name="Liu H."/>
            <person name="Zhou Y."/>
            <person name="Zhao J."/>
            <person name="Fang X."/>
            <person name="Li G."/>
            <person name="Fang L."/>
            <person name="Li Y."/>
            <person name="Liu D."/>
            <person name="Zheng H."/>
            <person name="Zhang Y."/>
            <person name="Qin N."/>
            <person name="Li Z."/>
            <person name="Yang G."/>
            <person name="Yang S."/>
            <person name="Bolund L."/>
            <person name="Kristiansen K."/>
            <person name="Zheng H."/>
            <person name="Li S."/>
            <person name="Zhang X."/>
            <person name="Yang H."/>
            <person name="Wang J."/>
            <person name="Sun R."/>
            <person name="Zhang B."/>
            <person name="Jiang S."/>
            <person name="Wang J."/>
            <person name="Du Y."/>
            <person name="Li S."/>
        </authorList>
    </citation>
    <scope>NUCLEOTIDE SEQUENCE [LARGE SCALE GENOMIC DNA]</scope>
    <source>
        <strain evidence="3">cv. 9930</strain>
    </source>
</reference>
<keyword evidence="3" id="KW-1185">Reference proteome</keyword>
<dbReference type="EMBL" id="CM002925">
    <property type="protein sequence ID" value="KGN54488.1"/>
    <property type="molecule type" value="Genomic_DNA"/>
</dbReference>
<dbReference type="Gramene" id="KGN54488">
    <property type="protein sequence ID" value="KGN54488"/>
    <property type="gene ID" value="Csa_4G338430"/>
</dbReference>
<protein>
    <submittedName>
        <fullName evidence="2">Uncharacterized protein</fullName>
    </submittedName>
</protein>
<proteinExistence type="predicted"/>
<dbReference type="Gene3D" id="6.10.140.1200">
    <property type="match status" value="1"/>
</dbReference>
<organism evidence="2 3">
    <name type="scientific">Cucumis sativus</name>
    <name type="common">Cucumber</name>
    <dbReference type="NCBI Taxonomy" id="3659"/>
    <lineage>
        <taxon>Eukaryota</taxon>
        <taxon>Viridiplantae</taxon>
        <taxon>Streptophyta</taxon>
        <taxon>Embryophyta</taxon>
        <taxon>Tracheophyta</taxon>
        <taxon>Spermatophyta</taxon>
        <taxon>Magnoliopsida</taxon>
        <taxon>eudicotyledons</taxon>
        <taxon>Gunneridae</taxon>
        <taxon>Pentapetalae</taxon>
        <taxon>rosids</taxon>
        <taxon>fabids</taxon>
        <taxon>Cucurbitales</taxon>
        <taxon>Cucurbitaceae</taxon>
        <taxon>Benincaseae</taxon>
        <taxon>Cucumis</taxon>
    </lineage>
</organism>
<dbReference type="GO" id="GO:0006351">
    <property type="term" value="P:DNA-templated transcription"/>
    <property type="evidence" value="ECO:0007669"/>
    <property type="project" value="InterPro"/>
</dbReference>
<evidence type="ECO:0000313" key="2">
    <source>
        <dbReference type="EMBL" id="KGN54488.1"/>
    </source>
</evidence>
<accession>A0A0A0KYD2</accession>
<dbReference type="AlphaFoldDB" id="A0A0A0KYD2"/>
<dbReference type="SUPFAM" id="SSF140383">
    <property type="entry name" value="BSD domain-like"/>
    <property type="match status" value="1"/>
</dbReference>
<reference evidence="2 3" key="4">
    <citation type="journal article" date="2011" name="BMC Genomics">
        <title>RNA-Seq improves annotation of protein-coding genes in the cucumber genome.</title>
        <authorList>
            <person name="Li Z."/>
            <person name="Zhang Z."/>
            <person name="Yan P."/>
            <person name="Huang S."/>
            <person name="Fei Z."/>
            <person name="Lin K."/>
        </authorList>
    </citation>
    <scope>NUCLEOTIDE SEQUENCE [LARGE SCALE GENOMIC DNA]</scope>
    <source>
        <strain evidence="3">cv. 9930</strain>
    </source>
</reference>
<feature type="compositionally biased region" description="Polar residues" evidence="1">
    <location>
        <begin position="1"/>
        <end position="12"/>
    </location>
</feature>
<dbReference type="GO" id="GO:0006289">
    <property type="term" value="P:nucleotide-excision repair"/>
    <property type="evidence" value="ECO:0007669"/>
    <property type="project" value="InterPro"/>
</dbReference>
<sequence length="303" mass="33853">MSTAACLPSSSKPRPVVTAVPTSENSSNVLSTLSSKIKDVGRAFVSVWNPFKHEPTVNYAFLALISGFIRRGLIEQTDLYRIANQIQVSEGRMGTKYVHKSAKYKTSVKDPGTPGVLEMTECKFVFRPSDPTSASKLDVEFRFIKGHKNTKEGSNKPPWLNLTKDQGGSYIFEFKNFSDLHVCRELVGSALAKLGEAAQAPSERPVAAFPHEQLSKLEMELRMRCLQEDSELQKLHKQFVIGGVLTESEFWAARKKLLEQDNSKKSKQLIGFKSSMVLDTKPMSDGRTNKVTFNLTPEIKYQA</sequence>
<reference evidence="2 3" key="3">
    <citation type="journal article" date="2010" name="BMC Genomics">
        <title>Transcriptome sequencing and comparative analysis of cucumber flowers with different sex types.</title>
        <authorList>
            <person name="Guo S."/>
            <person name="Zheng Y."/>
            <person name="Joung J.G."/>
            <person name="Liu S."/>
            <person name="Zhang Z."/>
            <person name="Crasta O.R."/>
            <person name="Sobral B.W."/>
            <person name="Xu Y."/>
            <person name="Huang S."/>
            <person name="Fei Z."/>
        </authorList>
    </citation>
    <scope>NUCLEOTIDE SEQUENCE [LARGE SCALE GENOMIC DNA]</scope>
    <source>
        <strain evidence="3">cv. 9930</strain>
    </source>
</reference>
<dbReference type="GO" id="GO:0000439">
    <property type="term" value="C:transcription factor TFIIH core complex"/>
    <property type="evidence" value="ECO:0007669"/>
    <property type="project" value="InterPro"/>
</dbReference>
<reference evidence="2 3" key="2">
    <citation type="journal article" date="2009" name="PLoS ONE">
        <title>An integrated genetic and cytogenetic map of the cucumber genome.</title>
        <authorList>
            <person name="Ren Y."/>
            <person name="Zhang Z."/>
            <person name="Liu J."/>
            <person name="Staub J.E."/>
            <person name="Han Y."/>
            <person name="Cheng Z."/>
            <person name="Li X."/>
            <person name="Lu J."/>
            <person name="Miao H."/>
            <person name="Kang H."/>
            <person name="Xie B."/>
            <person name="Gu X."/>
            <person name="Wang X."/>
            <person name="Du Y."/>
            <person name="Jin W."/>
            <person name="Huang S."/>
        </authorList>
    </citation>
    <scope>NUCLEOTIDE SEQUENCE [LARGE SCALE GENOMIC DNA]</scope>
    <source>
        <strain evidence="3">cv. 9930</strain>
    </source>
</reference>
<gene>
    <name evidence="2" type="ORF">Csa_4G338430</name>
</gene>
<dbReference type="InterPro" id="IPR027079">
    <property type="entry name" value="Tfb1/GTF2H1"/>
</dbReference>
<dbReference type="InterPro" id="IPR035925">
    <property type="entry name" value="BSD_dom_sf"/>
</dbReference>
<dbReference type="SUPFAM" id="SSF50729">
    <property type="entry name" value="PH domain-like"/>
    <property type="match status" value="1"/>
</dbReference>
<dbReference type="eggNOG" id="KOG2074">
    <property type="taxonomic scope" value="Eukaryota"/>
</dbReference>
<dbReference type="STRING" id="3659.A0A0A0KYD2"/>
<feature type="region of interest" description="Disordered" evidence="1">
    <location>
        <begin position="1"/>
        <end position="21"/>
    </location>
</feature>